<gene>
    <name evidence="1" type="ORF">DNTS_024316</name>
</gene>
<name>A0A553NLQ3_9TELE</name>
<organism evidence="1 2">
    <name type="scientific">Danionella cerebrum</name>
    <dbReference type="NCBI Taxonomy" id="2873325"/>
    <lineage>
        <taxon>Eukaryota</taxon>
        <taxon>Metazoa</taxon>
        <taxon>Chordata</taxon>
        <taxon>Craniata</taxon>
        <taxon>Vertebrata</taxon>
        <taxon>Euteleostomi</taxon>
        <taxon>Actinopterygii</taxon>
        <taxon>Neopterygii</taxon>
        <taxon>Teleostei</taxon>
        <taxon>Ostariophysi</taxon>
        <taxon>Cypriniformes</taxon>
        <taxon>Danionidae</taxon>
        <taxon>Danioninae</taxon>
        <taxon>Danionella</taxon>
    </lineage>
</organism>
<evidence type="ECO:0000313" key="2">
    <source>
        <dbReference type="Proteomes" id="UP000316079"/>
    </source>
</evidence>
<dbReference type="Proteomes" id="UP000316079">
    <property type="component" value="Unassembled WGS sequence"/>
</dbReference>
<dbReference type="EMBL" id="SRMA01026853">
    <property type="protein sequence ID" value="TRY66320.1"/>
    <property type="molecule type" value="Genomic_DNA"/>
</dbReference>
<evidence type="ECO:0000313" key="1">
    <source>
        <dbReference type="EMBL" id="TRY66320.1"/>
    </source>
</evidence>
<sequence length="70" mass="7578">MSCTVMLMPKGFSVVGQLPAGPSSRVRMRFSQILAAQTLSCLLFVCSTKVDRTCVEASEGLSKFPVYKGM</sequence>
<proteinExistence type="predicted"/>
<dbReference type="AlphaFoldDB" id="A0A553NLQ3"/>
<accession>A0A553NLQ3</accession>
<keyword evidence="2" id="KW-1185">Reference proteome</keyword>
<protein>
    <submittedName>
        <fullName evidence="1">Uncharacterized protein</fullName>
    </submittedName>
</protein>
<dbReference type="OrthoDB" id="45365at2759"/>
<reference evidence="1 2" key="1">
    <citation type="journal article" date="2019" name="Sci. Data">
        <title>Hybrid genome assembly and annotation of Danionella translucida.</title>
        <authorList>
            <person name="Kadobianskyi M."/>
            <person name="Schulze L."/>
            <person name="Schuelke M."/>
            <person name="Judkewitz B."/>
        </authorList>
    </citation>
    <scope>NUCLEOTIDE SEQUENCE [LARGE SCALE GENOMIC DNA]</scope>
    <source>
        <strain evidence="1 2">Bolton</strain>
    </source>
</reference>
<comment type="caution">
    <text evidence="1">The sequence shown here is derived from an EMBL/GenBank/DDBJ whole genome shotgun (WGS) entry which is preliminary data.</text>
</comment>